<feature type="domain" description="Telomerase activating protein Est1-like N-terminal" evidence="2">
    <location>
        <begin position="61"/>
        <end position="180"/>
    </location>
</feature>
<evidence type="ECO:0000259" key="1">
    <source>
        <dbReference type="Pfam" id="PF10373"/>
    </source>
</evidence>
<dbReference type="OrthoDB" id="69928at2759"/>
<accession>A0A9P8C7X6</accession>
<dbReference type="Pfam" id="PF10373">
    <property type="entry name" value="EST1_DNA_bind"/>
    <property type="match status" value="1"/>
</dbReference>
<dbReference type="PANTHER" id="PTHR15696:SF36">
    <property type="entry name" value="NONSENSE-MEDIATED MRNA DECAY FACTOR"/>
    <property type="match status" value="1"/>
</dbReference>
<evidence type="ECO:0000313" key="4">
    <source>
        <dbReference type="Proteomes" id="UP000824998"/>
    </source>
</evidence>
<dbReference type="InterPro" id="IPR019458">
    <property type="entry name" value="Est1-like_N"/>
</dbReference>
<dbReference type="Pfam" id="PF10374">
    <property type="entry name" value="EST1"/>
    <property type="match status" value="1"/>
</dbReference>
<keyword evidence="4" id="KW-1185">Reference proteome</keyword>
<evidence type="ECO:0000313" key="3">
    <source>
        <dbReference type="EMBL" id="KAG9235516.1"/>
    </source>
</evidence>
<comment type="caution">
    <text evidence="3">The sequence shown here is derived from an EMBL/GenBank/DDBJ whole genome shotgun (WGS) entry which is preliminary data.</text>
</comment>
<reference evidence="3" key="1">
    <citation type="journal article" date="2021" name="IMA Fungus">
        <title>Genomic characterization of three marine fungi, including Emericellopsis atlantica sp. nov. with signatures of a generalist lifestyle and marine biomass degradation.</title>
        <authorList>
            <person name="Hagestad O.C."/>
            <person name="Hou L."/>
            <person name="Andersen J.H."/>
            <person name="Hansen E.H."/>
            <person name="Altermark B."/>
            <person name="Li C."/>
            <person name="Kuhnert E."/>
            <person name="Cox R.J."/>
            <person name="Crous P.W."/>
            <person name="Spatafora J.W."/>
            <person name="Lail K."/>
            <person name="Amirebrahimi M."/>
            <person name="Lipzen A."/>
            <person name="Pangilinan J."/>
            <person name="Andreopoulos W."/>
            <person name="Hayes R.D."/>
            <person name="Ng V."/>
            <person name="Grigoriev I.V."/>
            <person name="Jackson S.A."/>
            <person name="Sutton T.D.S."/>
            <person name="Dobson A.D.W."/>
            <person name="Rama T."/>
        </authorList>
    </citation>
    <scope>NUCLEOTIDE SEQUENCE</scope>
    <source>
        <strain evidence="3">TRa018bII</strain>
    </source>
</reference>
<dbReference type="InterPro" id="IPR011990">
    <property type="entry name" value="TPR-like_helical_dom_sf"/>
</dbReference>
<evidence type="ECO:0000259" key="2">
    <source>
        <dbReference type="Pfam" id="PF10374"/>
    </source>
</evidence>
<organism evidence="3 4">
    <name type="scientific">Amylocarpus encephaloides</name>
    <dbReference type="NCBI Taxonomy" id="45428"/>
    <lineage>
        <taxon>Eukaryota</taxon>
        <taxon>Fungi</taxon>
        <taxon>Dikarya</taxon>
        <taxon>Ascomycota</taxon>
        <taxon>Pezizomycotina</taxon>
        <taxon>Leotiomycetes</taxon>
        <taxon>Helotiales</taxon>
        <taxon>Helotiales incertae sedis</taxon>
        <taxon>Amylocarpus</taxon>
    </lineage>
</organism>
<dbReference type="AlphaFoldDB" id="A0A9P8C7X6"/>
<dbReference type="EMBL" id="MU251430">
    <property type="protein sequence ID" value="KAG9235516.1"/>
    <property type="molecule type" value="Genomic_DNA"/>
</dbReference>
<feature type="domain" description="DNA/RNA-binding" evidence="1">
    <location>
        <begin position="190"/>
        <end position="476"/>
    </location>
</feature>
<gene>
    <name evidence="3" type="ORF">BJ875DRAFT_269051</name>
</gene>
<dbReference type="SUPFAM" id="SSF48452">
    <property type="entry name" value="TPR-like"/>
    <property type="match status" value="1"/>
</dbReference>
<dbReference type="InterPro" id="IPR018834">
    <property type="entry name" value="DNA/RNA-bd_Est1-type"/>
</dbReference>
<dbReference type="InterPro" id="IPR045153">
    <property type="entry name" value="Est1/Ebs1-like"/>
</dbReference>
<dbReference type="PANTHER" id="PTHR15696">
    <property type="entry name" value="SMG-7 SUPPRESSOR WITH MORPHOLOGICAL EFFECT ON GENITALIA PROTEIN 7"/>
    <property type="match status" value="1"/>
</dbReference>
<dbReference type="Proteomes" id="UP000824998">
    <property type="component" value="Unassembled WGS sequence"/>
</dbReference>
<protein>
    <recommendedName>
        <fullName evidence="5">DNA/RNA-binding domain-containing protein</fullName>
    </recommendedName>
</protein>
<name>A0A9P8C7X6_9HELO</name>
<sequence>MSKSVAQQRRVAVHVERELVSLLSDKSPPRFEDVDNFINQLRSACESIIFLDFEYAYKEGIERRLWEAHTKINQRYRKIVDHYRGAADHKKHVVERRKLEKRYADFLKTSQFFYKGFVQRLASHFVGLKDLRRIAHRLSLSTMSVGERVKVPSDMEHHIDLSCHATLLRLGDLSRYRNNLRSKERSWETALDYYGLANDLFPEDGSAHNQMAVIALSDANHLDAVYHLYRALAIDKPHPLAKGNLEIEFKKIASAWDKQRSQPQTDSLSALIWWFVLLHSKYYEGVEFSTRQELEKEVLSRLAILLKDQTFDHVLEKLVLINIAAESFAGQKIREANGNHTPESICSFYFCFDFNIRMMSTLLQVLQPELKPNTNGENLPNDESPSGKTSEGITTVIRRVLPALRQYSVWFVSQIEVVIAKLDRGGANFHINELWGIYANVLTKLATVFPPERLPSLDYLLEEDENTIGFKPLRDRDFPHECNPYTSGPDGNLKLRITDQGVERHLPNKEMKARVRDILLCGLVLQGERYTGVPIVLRDGRFLHNEEQSFARIPTPVQSPTSDFLRNISNKSGSNSNPSEWVGTSQQVVPGNITFASDPQNNIDDDMHRFVDDLVGPEKTKSAAGNETSYGMHNMTANEIFLPAISNEVKSQDQTTSSMLPSLPGIWSTPFTPQLNELQHTSPNQLNLSRKLSPLGLATPLQRMAAAAHLDQLTGLKQSPKYSWGENNPGPQLKPLSPARNNFLKEELVRSSVPLDMSSDFPDDSSIYINTPIGHHRSNKSRGIVGNNSNFYPGASDFDTEFMLQSSLFPIDSQRHTGGYSQTPPGGQGG</sequence>
<proteinExistence type="predicted"/>
<dbReference type="Gene3D" id="1.25.40.10">
    <property type="entry name" value="Tetratricopeptide repeat domain"/>
    <property type="match status" value="1"/>
</dbReference>
<evidence type="ECO:0008006" key="5">
    <source>
        <dbReference type="Google" id="ProtNLM"/>
    </source>
</evidence>